<evidence type="ECO:0000256" key="5">
    <source>
        <dbReference type="ARBA" id="ARBA00022723"/>
    </source>
</evidence>
<dbReference type="EC" id="4.6.1.-" evidence="11"/>
<evidence type="ECO:0000256" key="11">
    <source>
        <dbReference type="RuleBase" id="RU367085"/>
    </source>
</evidence>
<gene>
    <name evidence="13" type="ORF">FBUS_00613</name>
</gene>
<dbReference type="GO" id="GO:0046872">
    <property type="term" value="F:metal ion binding"/>
    <property type="evidence" value="ECO:0007669"/>
    <property type="project" value="UniProtKB-UniRule"/>
</dbReference>
<evidence type="ECO:0000259" key="12">
    <source>
        <dbReference type="PROSITE" id="PS51959"/>
    </source>
</evidence>
<evidence type="ECO:0000256" key="2">
    <source>
        <dbReference type="ARBA" id="ARBA00010168"/>
    </source>
</evidence>
<keyword evidence="6 11" id="KW-0255">Endonuclease</keyword>
<evidence type="ECO:0000313" key="13">
    <source>
        <dbReference type="EMBL" id="KAA0191733.1"/>
    </source>
</evidence>
<organism evidence="13 14">
    <name type="scientific">Fasciolopsis buskii</name>
    <dbReference type="NCBI Taxonomy" id="27845"/>
    <lineage>
        <taxon>Eukaryota</taxon>
        <taxon>Metazoa</taxon>
        <taxon>Spiralia</taxon>
        <taxon>Lophotrochozoa</taxon>
        <taxon>Platyhelminthes</taxon>
        <taxon>Trematoda</taxon>
        <taxon>Digenea</taxon>
        <taxon>Plagiorchiida</taxon>
        <taxon>Echinostomata</taxon>
        <taxon>Echinostomatoidea</taxon>
        <taxon>Fasciolidae</taxon>
        <taxon>Fasciolopsis</taxon>
    </lineage>
</organism>
<dbReference type="AlphaFoldDB" id="A0A8E0VIS2"/>
<dbReference type="PROSITE" id="PS51959">
    <property type="entry name" value="ENDOU"/>
    <property type="match status" value="1"/>
</dbReference>
<dbReference type="CDD" id="cd21159">
    <property type="entry name" value="XendoU"/>
    <property type="match status" value="1"/>
</dbReference>
<evidence type="ECO:0000256" key="4">
    <source>
        <dbReference type="ARBA" id="ARBA00022722"/>
    </source>
</evidence>
<dbReference type="InterPro" id="IPR039787">
    <property type="entry name" value="ENDOU"/>
</dbReference>
<keyword evidence="4 11" id="KW-0540">Nuclease</keyword>
<dbReference type="InterPro" id="IPR018998">
    <property type="entry name" value="EndoU_C"/>
</dbReference>
<proteinExistence type="inferred from homology"/>
<feature type="domain" description="EndoU" evidence="12">
    <location>
        <begin position="45"/>
        <end position="319"/>
    </location>
</feature>
<dbReference type="PANTHER" id="PTHR12439">
    <property type="entry name" value="PLACENTAL PROTEIN 11-RELATED"/>
    <property type="match status" value="1"/>
</dbReference>
<comment type="cofactor">
    <cofactor evidence="1 11">
        <name>Mn(2+)</name>
        <dbReference type="ChEBI" id="CHEBI:29035"/>
    </cofactor>
</comment>
<sequence length="320" mass="37840">DGSVDVEISASVGQQRPNFDNLFFSKFYFVLPSASPISSTEAAKRSTVLSSFLNELWTLDENRLQQSSELQVKQNDRKLFDIFSVWKKESKALFQKVQSKRLEQPTYTKFIRLLDNYEMNTTIKEYFTEEKMNETWDFLNAVMETKVMQRTNEFLSTWGFAPKDREQFKAMLFEMWFAFDHPRDFNIFYPGEGQFSSFEHVFVGELEDENLLGFHNWIQLYRKEYENEVRFMKFARKGCSNESPFISITFDAPKWKVSKSGAYFLLGTSPEFELAAYTAVFLFRVPGKLTSSKCPIYLICTRSYYRDWRPSTCYPKDKFF</sequence>
<accession>A0A8E0VIS2</accession>
<dbReference type="GO" id="GO:0004521">
    <property type="term" value="F:RNA endonuclease activity"/>
    <property type="evidence" value="ECO:0007669"/>
    <property type="project" value="UniProtKB-UniRule"/>
</dbReference>
<comment type="subunit">
    <text evidence="3 11">Monomer.</text>
</comment>
<evidence type="ECO:0000256" key="3">
    <source>
        <dbReference type="ARBA" id="ARBA00011245"/>
    </source>
</evidence>
<keyword evidence="10" id="KW-0456">Lyase</keyword>
<keyword evidence="9 11" id="KW-0464">Manganese</keyword>
<keyword evidence="14" id="KW-1185">Reference proteome</keyword>
<evidence type="ECO:0000256" key="1">
    <source>
        <dbReference type="ARBA" id="ARBA00001936"/>
    </source>
</evidence>
<comment type="caution">
    <text evidence="13">The sequence shown here is derived from an EMBL/GenBank/DDBJ whole genome shotgun (WGS) entry which is preliminary data.</text>
</comment>
<dbReference type="Pfam" id="PF09412">
    <property type="entry name" value="XendoU"/>
    <property type="match status" value="1"/>
</dbReference>
<dbReference type="GO" id="GO:0016829">
    <property type="term" value="F:lyase activity"/>
    <property type="evidence" value="ECO:0007669"/>
    <property type="project" value="UniProtKB-KW"/>
</dbReference>
<feature type="non-terminal residue" evidence="13">
    <location>
        <position position="320"/>
    </location>
</feature>
<dbReference type="GO" id="GO:0003723">
    <property type="term" value="F:RNA binding"/>
    <property type="evidence" value="ECO:0007669"/>
    <property type="project" value="UniProtKB-UniRule"/>
</dbReference>
<keyword evidence="7 11" id="KW-0378">Hydrolase</keyword>
<evidence type="ECO:0000256" key="8">
    <source>
        <dbReference type="ARBA" id="ARBA00022884"/>
    </source>
</evidence>
<evidence type="ECO:0000256" key="7">
    <source>
        <dbReference type="ARBA" id="ARBA00022801"/>
    </source>
</evidence>
<dbReference type="PANTHER" id="PTHR12439:SF11">
    <property type="entry name" value="URIDYLATE-SPECIFIC ENDORIBONUCLEASE"/>
    <property type="match status" value="1"/>
</dbReference>
<name>A0A8E0VIS2_9TREM</name>
<dbReference type="OrthoDB" id="430326at2759"/>
<evidence type="ECO:0000256" key="6">
    <source>
        <dbReference type="ARBA" id="ARBA00022759"/>
    </source>
</evidence>
<comment type="catalytic activity">
    <reaction evidence="11">
        <text>ribonucleotidyl-uridine-RNA = a 5'-end dephospho-uridine-RNA + a 3'-end 2',3'-cyclophospho-ribonucleotide-RNA</text>
        <dbReference type="Rhea" id="RHEA:67792"/>
        <dbReference type="Rhea" id="RHEA-COMP:10464"/>
        <dbReference type="Rhea" id="RHEA-COMP:17354"/>
        <dbReference type="Rhea" id="RHEA-COMP:17356"/>
        <dbReference type="ChEBI" id="CHEBI:83064"/>
        <dbReference type="ChEBI" id="CHEBI:173117"/>
        <dbReference type="ChEBI" id="CHEBI:173224"/>
    </reaction>
</comment>
<keyword evidence="5 11" id="KW-0479">Metal-binding</keyword>
<evidence type="ECO:0000313" key="14">
    <source>
        <dbReference type="Proteomes" id="UP000728185"/>
    </source>
</evidence>
<dbReference type="Proteomes" id="UP000728185">
    <property type="component" value="Unassembled WGS sequence"/>
</dbReference>
<evidence type="ECO:0000256" key="10">
    <source>
        <dbReference type="ARBA" id="ARBA00023239"/>
    </source>
</evidence>
<dbReference type="GO" id="GO:0016787">
    <property type="term" value="F:hydrolase activity"/>
    <property type="evidence" value="ECO:0007669"/>
    <property type="project" value="UniProtKB-KW"/>
</dbReference>
<keyword evidence="8 11" id="KW-0694">RNA-binding</keyword>
<reference evidence="13" key="1">
    <citation type="submission" date="2019-05" db="EMBL/GenBank/DDBJ databases">
        <title>Annotation for the trematode Fasciolopsis buski.</title>
        <authorList>
            <person name="Choi Y.-J."/>
        </authorList>
    </citation>
    <scope>NUCLEOTIDE SEQUENCE</scope>
    <source>
        <strain evidence="13">HT</strain>
        <tissue evidence="13">Whole worm</tissue>
    </source>
</reference>
<dbReference type="EMBL" id="LUCM01006158">
    <property type="protein sequence ID" value="KAA0191733.1"/>
    <property type="molecule type" value="Genomic_DNA"/>
</dbReference>
<dbReference type="SUPFAM" id="SSF142877">
    <property type="entry name" value="EndoU-like"/>
    <property type="match status" value="1"/>
</dbReference>
<dbReference type="InterPro" id="IPR037227">
    <property type="entry name" value="EndoU-like"/>
</dbReference>
<evidence type="ECO:0000256" key="9">
    <source>
        <dbReference type="ARBA" id="ARBA00023211"/>
    </source>
</evidence>
<protein>
    <recommendedName>
        <fullName evidence="11">Uridylate-specific endoribonuclease</fullName>
        <ecNumber evidence="11">4.6.1.-</ecNumber>
    </recommendedName>
</protein>
<comment type="similarity">
    <text evidence="2 11">Belongs to the ENDOU family.</text>
</comment>